<dbReference type="SUPFAM" id="SSF51735">
    <property type="entry name" value="NAD(P)-binding Rossmann-fold domains"/>
    <property type="match status" value="1"/>
</dbReference>
<organism evidence="2 3">
    <name type="scientific">Leptobacterium flavescens</name>
    <dbReference type="NCBI Taxonomy" id="472055"/>
    <lineage>
        <taxon>Bacteria</taxon>
        <taxon>Pseudomonadati</taxon>
        <taxon>Bacteroidota</taxon>
        <taxon>Flavobacteriia</taxon>
        <taxon>Flavobacteriales</taxon>
        <taxon>Flavobacteriaceae</taxon>
        <taxon>Leptobacterium</taxon>
    </lineage>
</organism>
<dbReference type="AlphaFoldDB" id="A0A6P0UKY3"/>
<name>A0A6P0UKY3_9FLAO</name>
<dbReference type="PANTHER" id="PTHR40459:SF1">
    <property type="entry name" value="CONSERVED HYPOTHETICAL ALANINE AND LEUCINE RICH PROTEIN"/>
    <property type="match status" value="1"/>
</dbReference>
<dbReference type="SUPFAM" id="SSF48179">
    <property type="entry name" value="6-phosphogluconate dehydrogenase C-terminal domain-like"/>
    <property type="match status" value="1"/>
</dbReference>
<keyword evidence="3" id="KW-1185">Reference proteome</keyword>
<comment type="caution">
    <text evidence="2">The sequence shown here is derived from an EMBL/GenBank/DDBJ whole genome shotgun (WGS) entry which is preliminary data.</text>
</comment>
<dbReference type="Pfam" id="PF10728">
    <property type="entry name" value="DUF2520"/>
    <property type="match status" value="1"/>
</dbReference>
<reference evidence="2 3" key="1">
    <citation type="submission" date="2020-01" db="EMBL/GenBank/DDBJ databases">
        <title>Leptobacterium flavescens.</title>
        <authorList>
            <person name="Wang G."/>
        </authorList>
    </citation>
    <scope>NUCLEOTIDE SEQUENCE [LARGE SCALE GENOMIC DNA]</scope>
    <source>
        <strain evidence="2 3">KCTC 22160</strain>
    </source>
</reference>
<dbReference type="EMBL" id="JAABOO010000002">
    <property type="protein sequence ID" value="NER14031.1"/>
    <property type="molecule type" value="Genomic_DNA"/>
</dbReference>
<dbReference type="InterPro" id="IPR037108">
    <property type="entry name" value="TM1727-like_C_sf"/>
</dbReference>
<evidence type="ECO:0000313" key="3">
    <source>
        <dbReference type="Proteomes" id="UP000468581"/>
    </source>
</evidence>
<dbReference type="InterPro" id="IPR036291">
    <property type="entry name" value="NAD(P)-bd_dom_sf"/>
</dbReference>
<dbReference type="PANTHER" id="PTHR40459">
    <property type="entry name" value="CONSERVED HYPOTHETICAL ALANINE AND LEUCINE RICH PROTEIN"/>
    <property type="match status" value="1"/>
</dbReference>
<sequence>MLTLSILGAGNVATHLFEAFSSSQDIRLLQWFGRDKKHIEKYKDKVDVTEELSDLKPADVYIVAISDDAIGPFSETLPFKNSLVAHTSGSVDINALDSKHRRGVFYPLQTLSRGKKTDFNNIPLCLEAEKKEDLDTLKTLAEAISQKIYEVNSEQRRSMHLAAVFVNNFVNHLYQIGSDICHFNDLSFEILQPLIEETSKKIKELPPYEAQTGPAKRGDAKTIEKQLYMLENSFPQYTELYKTLTSSILSAHGGKKL</sequence>
<gene>
    <name evidence="2" type="ORF">GWK08_11310</name>
</gene>
<dbReference type="Gene3D" id="3.40.50.720">
    <property type="entry name" value="NAD(P)-binding Rossmann-like Domain"/>
    <property type="match status" value="1"/>
</dbReference>
<protein>
    <submittedName>
        <fullName evidence="2">DUF2520 domain-containing protein</fullName>
    </submittedName>
</protein>
<dbReference type="Proteomes" id="UP000468581">
    <property type="component" value="Unassembled WGS sequence"/>
</dbReference>
<dbReference type="InterPro" id="IPR008927">
    <property type="entry name" value="6-PGluconate_DH-like_C_sf"/>
</dbReference>
<dbReference type="RefSeq" id="WP_163607296.1">
    <property type="nucleotide sequence ID" value="NZ_JAABOO010000002.1"/>
</dbReference>
<accession>A0A6P0UKY3</accession>
<evidence type="ECO:0000259" key="1">
    <source>
        <dbReference type="Pfam" id="PF10728"/>
    </source>
</evidence>
<evidence type="ECO:0000313" key="2">
    <source>
        <dbReference type="EMBL" id="NER14031.1"/>
    </source>
</evidence>
<dbReference type="InterPro" id="IPR018931">
    <property type="entry name" value="DUF2520"/>
</dbReference>
<dbReference type="Gene3D" id="1.10.1040.20">
    <property type="entry name" value="ProC-like, C-terminal domain"/>
    <property type="match status" value="1"/>
</dbReference>
<feature type="domain" description="DUF2520" evidence="1">
    <location>
        <begin position="122"/>
        <end position="247"/>
    </location>
</feature>
<proteinExistence type="predicted"/>